<dbReference type="PANTHER" id="PTHR30404">
    <property type="entry name" value="N-ACETYLMURAMOYL-L-ALANINE AMIDASE"/>
    <property type="match status" value="1"/>
</dbReference>
<proteinExistence type="predicted"/>
<sequence>MKWRPCAALLWPLLLGTGLLGAGLAGAQIVLGKLTLAGKPVQSVSLYGAEYASQETLSSLLNVARDGGVLRVTGLGHTLLLPIDEDQQRATTDFNTVQLDTRRVQARAATLINGNVYLPLDTLARGLGARYEPGNFRIAAPTLLGVSSRAGKDADRLVLDLSRDVEVIDEQRGAAVVVTLRGLKGEARKYTTRGVFVPSAEVTRDGDNLRLTFPLTAASGVRVFKVIRPGGVRVVVDAGPGIPRTSPALLAHVTRPLIVLDPMRVDGVGRDVTLEVARRAAELLSGAGWQVNVTRDAASAMGLNDKLQLARQSDVYLALDLGRMPGSRRSGVTVYEQPGQGSAQIVNAIRAGNAPPYGSLVAGNTGGTRKLGELLRGELKGSGVTAAQDTISRVLTLREAPQAALLMELGWASNAEDLAKLGVDSRLQLMANAVARSVATYLSARATNNANLGAGGQP</sequence>
<name>A0ABV8XT96_9DEIO</name>
<comment type="caution">
    <text evidence="3">The sequence shown here is derived from an EMBL/GenBank/DDBJ whole genome shotgun (WGS) entry which is preliminary data.</text>
</comment>
<evidence type="ECO:0000313" key="3">
    <source>
        <dbReference type="EMBL" id="MFC4427520.1"/>
    </source>
</evidence>
<gene>
    <name evidence="3" type="ORF">ACFOZ9_14980</name>
</gene>
<dbReference type="PANTHER" id="PTHR30404:SF0">
    <property type="entry name" value="N-ACETYLMURAMOYL-L-ALANINE AMIDASE AMIC"/>
    <property type="match status" value="1"/>
</dbReference>
<evidence type="ECO:0000259" key="2">
    <source>
        <dbReference type="SMART" id="SM00646"/>
    </source>
</evidence>
<evidence type="ECO:0000313" key="4">
    <source>
        <dbReference type="Proteomes" id="UP001595998"/>
    </source>
</evidence>
<dbReference type="EMBL" id="JBHSEH010000022">
    <property type="protein sequence ID" value="MFC4427520.1"/>
    <property type="molecule type" value="Genomic_DNA"/>
</dbReference>
<dbReference type="Proteomes" id="UP001595998">
    <property type="component" value="Unassembled WGS sequence"/>
</dbReference>
<organism evidence="3 4">
    <name type="scientific">Deinococcus navajonensis</name>
    <dbReference type="NCBI Taxonomy" id="309884"/>
    <lineage>
        <taxon>Bacteria</taxon>
        <taxon>Thermotogati</taxon>
        <taxon>Deinococcota</taxon>
        <taxon>Deinococci</taxon>
        <taxon>Deinococcales</taxon>
        <taxon>Deinococcaceae</taxon>
        <taxon>Deinococcus</taxon>
    </lineage>
</organism>
<dbReference type="SMART" id="SM00646">
    <property type="entry name" value="Ami_3"/>
    <property type="match status" value="1"/>
</dbReference>
<dbReference type="SUPFAM" id="SSF53187">
    <property type="entry name" value="Zn-dependent exopeptidases"/>
    <property type="match status" value="1"/>
</dbReference>
<keyword evidence="4" id="KW-1185">Reference proteome</keyword>
<dbReference type="GO" id="GO:0008745">
    <property type="term" value="F:N-acetylmuramoyl-L-alanine amidase activity"/>
    <property type="evidence" value="ECO:0007669"/>
    <property type="project" value="UniProtKB-EC"/>
</dbReference>
<dbReference type="InterPro" id="IPR050695">
    <property type="entry name" value="N-acetylmuramoyl_amidase_3"/>
</dbReference>
<dbReference type="Pfam" id="PF01520">
    <property type="entry name" value="Amidase_3"/>
    <property type="match status" value="1"/>
</dbReference>
<dbReference type="RefSeq" id="WP_380041082.1">
    <property type="nucleotide sequence ID" value="NZ_JBHSEH010000022.1"/>
</dbReference>
<accession>A0ABV8XT96</accession>
<reference evidence="4" key="1">
    <citation type="journal article" date="2019" name="Int. J. Syst. Evol. Microbiol.">
        <title>The Global Catalogue of Microorganisms (GCM) 10K type strain sequencing project: providing services to taxonomists for standard genome sequencing and annotation.</title>
        <authorList>
            <consortium name="The Broad Institute Genomics Platform"/>
            <consortium name="The Broad Institute Genome Sequencing Center for Infectious Disease"/>
            <person name="Wu L."/>
            <person name="Ma J."/>
        </authorList>
    </citation>
    <scope>NUCLEOTIDE SEQUENCE [LARGE SCALE GENOMIC DNA]</scope>
    <source>
        <strain evidence="4">CCUG 56029</strain>
    </source>
</reference>
<protein>
    <submittedName>
        <fullName evidence="3">N-acetylmuramoyl-L-alanine amidase</fullName>
        <ecNumber evidence="3">3.5.1.28</ecNumber>
    </submittedName>
</protein>
<dbReference type="InterPro" id="IPR002508">
    <property type="entry name" value="MurNAc-LAA_cat"/>
</dbReference>
<feature type="domain" description="MurNAc-LAA" evidence="2">
    <location>
        <begin position="343"/>
        <end position="439"/>
    </location>
</feature>
<keyword evidence="1 3" id="KW-0378">Hydrolase</keyword>
<dbReference type="EC" id="3.5.1.28" evidence="3"/>
<evidence type="ECO:0000256" key="1">
    <source>
        <dbReference type="ARBA" id="ARBA00022801"/>
    </source>
</evidence>
<dbReference type="Gene3D" id="3.40.630.40">
    <property type="entry name" value="Zn-dependent exopeptidases"/>
    <property type="match status" value="1"/>
</dbReference>